<feature type="compositionally biased region" description="Basic residues" evidence="4">
    <location>
        <begin position="829"/>
        <end position="839"/>
    </location>
</feature>
<feature type="region of interest" description="Disordered" evidence="4">
    <location>
        <begin position="857"/>
        <end position="901"/>
    </location>
</feature>
<keyword evidence="5" id="KW-1133">Transmembrane helix</keyword>
<feature type="region of interest" description="Disordered" evidence="4">
    <location>
        <begin position="824"/>
        <end position="843"/>
    </location>
</feature>
<dbReference type="SUPFAM" id="SSF53474">
    <property type="entry name" value="alpha/beta-Hydrolases"/>
    <property type="match status" value="1"/>
</dbReference>
<keyword evidence="5" id="KW-0472">Membrane</keyword>
<dbReference type="PROSITE" id="PS00941">
    <property type="entry name" value="CARBOXYLESTERASE_B_2"/>
    <property type="match status" value="1"/>
</dbReference>
<evidence type="ECO:0000256" key="4">
    <source>
        <dbReference type="SAM" id="MobiDB-lite"/>
    </source>
</evidence>
<dbReference type="Pfam" id="PF00135">
    <property type="entry name" value="COesterase"/>
    <property type="match status" value="1"/>
</dbReference>
<sequence length="1000" mass="108963">MIGQPTANAAALALTVAIVAVVALWTSAASAATLTRVVQTRYGKLQGVVRTVDASVSAATGGTPSATVDTFLGVPYATPPVGSNRFGPTRTPSPWDGVRMADAPGPVCPQRLPDVSNETAALNRMPVGRLVYLKRLLPYLRNQSEDCLYLNIYAPSQGSRIVRKYPVLVFIHGESYEWNSGNPYDGRVLASNAELVVVTLNYRLGILGFLNANGSPNTRARVANYGLMDQIAVLHWVQQNIALFGGDPENVSLMGHGPGAACINFLMISPTVVPGLFRRAILLSGSALSSWALVEDPVSYALDLAKQVNCTTDGTGNNPEPIVDCLREVPLDLLMSAGVALPTYLSAFGPSVDGVVVKSNYQEDVITNLLPEFDGYSGSSVAFGARKFQKFEFGSGINKYDLLFGVVTSEALWRFSSNDIQAGFEGDRRDKILRTYVRNAYSYHLSEIFFTIVNEYTDWERTVLHPINTRDATIAALSDAQYVAPLVHTGDMLSQPKTPAADDLNKDRRTKSFFYVFDYQTRDGDYPQRIGTAHGEELPYMFGAPMVTDGMNHFSRNFTKSEALLSDAMILYLGNFARTGDPNDHDDKPDSGSKERNRFRSVTWDEYDPVHQKYLEISMKPRMKNHFRAHQLSVWLRLIPELHRAGMEDVMLRHNLFRNHDDAELYEGVVRPDPLSRRAPQRATVNRFTANGTVAEVVQSLTTTGRPQWPAAEATTCLPPARGSNAANASTSAEDALATLGAAGYAAYSTALHVTIALGVSLLVLNGLLLVIICYQKDRFKCLQHNQQHQHQQTAGGQEDSVRYKAAAVPDDRQSAAVTVDKAGGYDGRHHHLQHHHHPPGQQMHLGADAVAVDMEQRHHHHHGAGGGHHQHHHMHHHHVPTAQHSVPPPQTTASATSTTAQQQQLSAATAAVRAAAGHDMTFPKAAKPSSRLLHDHPMIGGGGCPPNGSLVHGTLPKPPPPPRSSVGVQSQESQPLLVQQMPKTGTLKMPVAAMSEMRV</sequence>
<name>A0A2S2PN03_SCHGA</name>
<dbReference type="InterPro" id="IPR019819">
    <property type="entry name" value="Carboxylesterase_B_CS"/>
</dbReference>
<feature type="domain" description="Carboxylesterase type B" evidence="7">
    <location>
        <begin position="36"/>
        <end position="635"/>
    </location>
</feature>
<dbReference type="InterPro" id="IPR029058">
    <property type="entry name" value="AB_hydrolase_fold"/>
</dbReference>
<evidence type="ECO:0000256" key="1">
    <source>
        <dbReference type="ARBA" id="ARBA00005964"/>
    </source>
</evidence>
<feature type="transmembrane region" description="Helical" evidence="5">
    <location>
        <begin position="751"/>
        <end position="775"/>
    </location>
</feature>
<evidence type="ECO:0000259" key="7">
    <source>
        <dbReference type="Pfam" id="PF00135"/>
    </source>
</evidence>
<keyword evidence="2 6" id="KW-0732">Signal</keyword>
<keyword evidence="3" id="KW-0325">Glycoprotein</keyword>
<protein>
    <submittedName>
        <fullName evidence="8">Neuroligin-4, Y-linked</fullName>
    </submittedName>
</protein>
<dbReference type="InterPro" id="IPR002018">
    <property type="entry name" value="CarbesteraseB"/>
</dbReference>
<dbReference type="PANTHER" id="PTHR43903">
    <property type="entry name" value="NEUROLIGIN"/>
    <property type="match status" value="1"/>
</dbReference>
<keyword evidence="5" id="KW-0812">Transmembrane</keyword>
<feature type="compositionally biased region" description="Basic residues" evidence="4">
    <location>
        <begin position="858"/>
        <end position="880"/>
    </location>
</feature>
<gene>
    <name evidence="8" type="primary">NLGN4Y</name>
    <name evidence="8" type="ORF">g.123553</name>
</gene>
<feature type="compositionally biased region" description="Polar residues" evidence="4">
    <location>
        <begin position="967"/>
        <end position="977"/>
    </location>
</feature>
<organism evidence="8">
    <name type="scientific">Schizaphis graminum</name>
    <name type="common">Green bug aphid</name>
    <dbReference type="NCBI Taxonomy" id="13262"/>
    <lineage>
        <taxon>Eukaryota</taxon>
        <taxon>Metazoa</taxon>
        <taxon>Ecdysozoa</taxon>
        <taxon>Arthropoda</taxon>
        <taxon>Hexapoda</taxon>
        <taxon>Insecta</taxon>
        <taxon>Pterygota</taxon>
        <taxon>Neoptera</taxon>
        <taxon>Paraneoptera</taxon>
        <taxon>Hemiptera</taxon>
        <taxon>Sternorrhyncha</taxon>
        <taxon>Aphidomorpha</taxon>
        <taxon>Aphidoidea</taxon>
        <taxon>Aphididae</taxon>
        <taxon>Aphidini</taxon>
        <taxon>Schizaphis</taxon>
    </lineage>
</organism>
<feature type="compositionally biased region" description="Low complexity" evidence="4">
    <location>
        <begin position="892"/>
        <end position="901"/>
    </location>
</feature>
<dbReference type="EMBL" id="GGMR01018148">
    <property type="protein sequence ID" value="MBY30767.1"/>
    <property type="molecule type" value="Transcribed_RNA"/>
</dbReference>
<dbReference type="AlphaFoldDB" id="A0A2S2PN03"/>
<evidence type="ECO:0000313" key="8">
    <source>
        <dbReference type="EMBL" id="MBY30767.1"/>
    </source>
</evidence>
<feature type="signal peptide" evidence="6">
    <location>
        <begin position="1"/>
        <end position="31"/>
    </location>
</feature>
<dbReference type="Gene3D" id="3.40.50.1820">
    <property type="entry name" value="alpha/beta hydrolase"/>
    <property type="match status" value="1"/>
</dbReference>
<evidence type="ECO:0000256" key="3">
    <source>
        <dbReference type="ARBA" id="ARBA00023180"/>
    </source>
</evidence>
<feature type="region of interest" description="Disordered" evidence="4">
    <location>
        <begin position="945"/>
        <end position="977"/>
    </location>
</feature>
<reference evidence="8" key="1">
    <citation type="submission" date="2018-04" db="EMBL/GenBank/DDBJ databases">
        <title>Transcriptome of Schizaphis graminum biotype I.</title>
        <authorList>
            <person name="Scully E.D."/>
            <person name="Geib S.M."/>
            <person name="Palmer N.A."/>
            <person name="Koch K."/>
            <person name="Bradshaw J."/>
            <person name="Heng-Moss T."/>
            <person name="Sarath G."/>
        </authorList>
    </citation>
    <scope>NUCLEOTIDE SEQUENCE</scope>
</reference>
<feature type="chain" id="PRO_5015490199" evidence="6">
    <location>
        <begin position="32"/>
        <end position="1000"/>
    </location>
</feature>
<evidence type="ECO:0000256" key="5">
    <source>
        <dbReference type="SAM" id="Phobius"/>
    </source>
</evidence>
<dbReference type="FunFam" id="3.40.50.1820:FF:000171">
    <property type="entry name" value="Neuroligin-4, Y-linked"/>
    <property type="match status" value="1"/>
</dbReference>
<dbReference type="InterPro" id="IPR051093">
    <property type="entry name" value="Neuroligin/BSAL"/>
</dbReference>
<accession>A0A2S2PN03</accession>
<evidence type="ECO:0000256" key="6">
    <source>
        <dbReference type="SAM" id="SignalP"/>
    </source>
</evidence>
<evidence type="ECO:0000256" key="2">
    <source>
        <dbReference type="ARBA" id="ARBA00022729"/>
    </source>
</evidence>
<proteinExistence type="inferred from homology"/>
<comment type="similarity">
    <text evidence="1">Belongs to the type-B carboxylesterase/lipase family.</text>
</comment>